<feature type="transmembrane region" description="Helical" evidence="7">
    <location>
        <begin position="144"/>
        <end position="163"/>
    </location>
</feature>
<evidence type="ECO:0000256" key="2">
    <source>
        <dbReference type="ARBA" id="ARBA00005745"/>
    </source>
</evidence>
<comment type="similarity">
    <text evidence="2">Belongs to the GSP F family.</text>
</comment>
<keyword evidence="3" id="KW-1003">Cell membrane</keyword>
<dbReference type="GO" id="GO:0005886">
    <property type="term" value="C:plasma membrane"/>
    <property type="evidence" value="ECO:0007669"/>
    <property type="project" value="UniProtKB-SubCell"/>
</dbReference>
<name>A0A0Z8MHZ7_STRSU</name>
<feature type="transmembrane region" description="Helical" evidence="7">
    <location>
        <begin position="102"/>
        <end position="124"/>
    </location>
</feature>
<proteinExistence type="inferred from homology"/>
<evidence type="ECO:0000256" key="6">
    <source>
        <dbReference type="ARBA" id="ARBA00023136"/>
    </source>
</evidence>
<keyword evidence="4 7" id="KW-0812">Transmembrane</keyword>
<evidence type="ECO:0000256" key="4">
    <source>
        <dbReference type="ARBA" id="ARBA00022692"/>
    </source>
</evidence>
<evidence type="ECO:0000256" key="5">
    <source>
        <dbReference type="ARBA" id="ARBA00022989"/>
    </source>
</evidence>
<dbReference type="Proteomes" id="UP000072933">
    <property type="component" value="Unassembled WGS sequence"/>
</dbReference>
<dbReference type="InterPro" id="IPR018076">
    <property type="entry name" value="T2SS_GspF_dom"/>
</dbReference>
<evidence type="ECO:0000313" key="10">
    <source>
        <dbReference type="Proteomes" id="UP000072933"/>
    </source>
</evidence>
<comment type="subcellular location">
    <subcellularLocation>
        <location evidence="1">Cell membrane</location>
        <topology evidence="1">Multi-pass membrane protein</topology>
    </subcellularLocation>
</comment>
<accession>A0A0Z8MHZ7</accession>
<dbReference type="InterPro" id="IPR042094">
    <property type="entry name" value="T2SS_GspF_sf"/>
</dbReference>
<keyword evidence="5 7" id="KW-1133">Transmembrane helix</keyword>
<evidence type="ECO:0000259" key="8">
    <source>
        <dbReference type="Pfam" id="PF00482"/>
    </source>
</evidence>
<dbReference type="AlphaFoldDB" id="A0A0Z8MHZ7"/>
<evidence type="ECO:0000313" key="9">
    <source>
        <dbReference type="EMBL" id="CYW09422.1"/>
    </source>
</evidence>
<dbReference type="Gene3D" id="1.20.81.30">
    <property type="entry name" value="Type II secretion system (T2SS), domain F"/>
    <property type="match status" value="1"/>
</dbReference>
<gene>
    <name evidence="9" type="ORF">ERS132370_01745</name>
</gene>
<dbReference type="InterPro" id="IPR016785">
    <property type="entry name" value="ComGD"/>
</dbReference>
<dbReference type="InterPro" id="IPR003004">
    <property type="entry name" value="GspF/PilC"/>
</dbReference>
<evidence type="ECO:0000256" key="7">
    <source>
        <dbReference type="SAM" id="Phobius"/>
    </source>
</evidence>
<dbReference type="Pfam" id="PF00482">
    <property type="entry name" value="T2SSF"/>
    <property type="match status" value="1"/>
</dbReference>
<feature type="domain" description="Type II secretion system protein GspF" evidence="8">
    <location>
        <begin position="9"/>
        <end position="126"/>
    </location>
</feature>
<sequence>MARQRKVIELFNNLFASGFHLGEIVDFLKRSQLLADPYTQVLSDGLLAGKPFSSLLADLRFSDAVVTQVALAEVHGNTSLSLSHIQSYLENVSKVRKKLIEVATYPIILLGFLLLIMLGLKNYLLPQLEEGNAATVLINHLPTIFLSLCGLSLVAVMSSLVWFRKTNKIKAFSRLAALPFFGKLIQTYLTAYYAREWGSLIGQGLDLPQIVGLMQEQQSQLFRSVQEEIFLWEFEAIYKDSQKLAASSHQKVNLAIGGQEVTNGYQAVEVPRNIEVLERKTITLEEDGGNSSLTKIRFRLSRKTVTYQLYIGSGRYKKTEE</sequence>
<evidence type="ECO:0000256" key="1">
    <source>
        <dbReference type="ARBA" id="ARBA00004651"/>
    </source>
</evidence>
<organism evidence="9 10">
    <name type="scientific">Streptococcus suis</name>
    <dbReference type="NCBI Taxonomy" id="1307"/>
    <lineage>
        <taxon>Bacteria</taxon>
        <taxon>Bacillati</taxon>
        <taxon>Bacillota</taxon>
        <taxon>Bacilli</taxon>
        <taxon>Lactobacillales</taxon>
        <taxon>Streptococcaceae</taxon>
        <taxon>Streptococcus</taxon>
    </lineage>
</organism>
<dbReference type="EMBL" id="FIID01000021">
    <property type="protein sequence ID" value="CYW09422.1"/>
    <property type="molecule type" value="Genomic_DNA"/>
</dbReference>
<keyword evidence="6 7" id="KW-0472">Membrane</keyword>
<dbReference type="PANTHER" id="PTHR30012">
    <property type="entry name" value="GENERAL SECRETION PATHWAY PROTEIN"/>
    <property type="match status" value="1"/>
</dbReference>
<dbReference type="PANTHER" id="PTHR30012:SF0">
    <property type="entry name" value="TYPE II SECRETION SYSTEM PROTEIN F-RELATED"/>
    <property type="match status" value="1"/>
</dbReference>
<evidence type="ECO:0000256" key="3">
    <source>
        <dbReference type="ARBA" id="ARBA00022475"/>
    </source>
</evidence>
<dbReference type="NCBIfam" id="NF040982">
    <property type="entry name" value="ComGD"/>
    <property type="match status" value="1"/>
</dbReference>
<reference evidence="9 10" key="1">
    <citation type="submission" date="2016-02" db="EMBL/GenBank/DDBJ databases">
        <authorList>
            <consortium name="Pathogen Informatics"/>
        </authorList>
    </citation>
    <scope>NUCLEOTIDE SEQUENCE [LARGE SCALE GENOMIC DNA]</scope>
    <source>
        <strain evidence="9 10">LSS8</strain>
    </source>
</reference>
<protein>
    <submittedName>
        <fullName evidence="9">Type II secretory pathway, component PulF</fullName>
    </submittedName>
</protein>